<comment type="caution">
    <text evidence="2">The sequence shown here is derived from an EMBL/GenBank/DDBJ whole genome shotgun (WGS) entry which is preliminary data.</text>
</comment>
<keyword evidence="3" id="KW-1185">Reference proteome</keyword>
<reference evidence="3" key="1">
    <citation type="journal article" date="2019" name="Int. J. Syst. Evol. Microbiol.">
        <title>The Global Catalogue of Microorganisms (GCM) 10K type strain sequencing project: providing services to taxonomists for standard genome sequencing and annotation.</title>
        <authorList>
            <consortium name="The Broad Institute Genomics Platform"/>
            <consortium name="The Broad Institute Genome Sequencing Center for Infectious Disease"/>
            <person name="Wu L."/>
            <person name="Ma J."/>
        </authorList>
    </citation>
    <scope>NUCLEOTIDE SEQUENCE [LARGE SCALE GENOMIC DNA]</scope>
    <source>
        <strain evidence="3">JCM 17388</strain>
    </source>
</reference>
<evidence type="ECO:0000313" key="3">
    <source>
        <dbReference type="Proteomes" id="UP001501251"/>
    </source>
</evidence>
<name>A0ABP8ANZ1_9ACTN</name>
<feature type="signal peptide" evidence="1">
    <location>
        <begin position="1"/>
        <end position="31"/>
    </location>
</feature>
<accession>A0ABP8ANZ1</accession>
<organism evidence="2 3">
    <name type="scientific">Streptosporangium oxazolinicum</name>
    <dbReference type="NCBI Taxonomy" id="909287"/>
    <lineage>
        <taxon>Bacteria</taxon>
        <taxon>Bacillati</taxon>
        <taxon>Actinomycetota</taxon>
        <taxon>Actinomycetes</taxon>
        <taxon>Streptosporangiales</taxon>
        <taxon>Streptosporangiaceae</taxon>
        <taxon>Streptosporangium</taxon>
    </lineage>
</organism>
<keyword evidence="1" id="KW-0732">Signal</keyword>
<sequence length="144" mass="15320">MNGFMKKLRAPLLVAACVAALTVTAAAPAHAAGGDWLHVSGGQGKASWTWSSSNPANLDGITLVAWDQKCDNIGVYTYMRIVNELGYGKDTRKHTDPCSGGESGVGGLIWRDNARVRGVTVYVCADVTGTDICGWSYYDNPYSS</sequence>
<dbReference type="Proteomes" id="UP001501251">
    <property type="component" value="Unassembled WGS sequence"/>
</dbReference>
<feature type="chain" id="PRO_5045942724" description="Secreted protein" evidence="1">
    <location>
        <begin position="32"/>
        <end position="144"/>
    </location>
</feature>
<evidence type="ECO:0000313" key="2">
    <source>
        <dbReference type="EMBL" id="GAA4186713.1"/>
    </source>
</evidence>
<proteinExistence type="predicted"/>
<evidence type="ECO:0008006" key="4">
    <source>
        <dbReference type="Google" id="ProtNLM"/>
    </source>
</evidence>
<dbReference type="EMBL" id="BAABAQ010000002">
    <property type="protein sequence ID" value="GAA4186713.1"/>
    <property type="molecule type" value="Genomic_DNA"/>
</dbReference>
<protein>
    <recommendedName>
        <fullName evidence="4">Secreted protein</fullName>
    </recommendedName>
</protein>
<evidence type="ECO:0000256" key="1">
    <source>
        <dbReference type="SAM" id="SignalP"/>
    </source>
</evidence>
<gene>
    <name evidence="2" type="ORF">GCM10022252_19140</name>
</gene>